<evidence type="ECO:0000313" key="1">
    <source>
        <dbReference type="EMBL" id="CAB0040234.1"/>
    </source>
</evidence>
<sequence>MLYKSPSIPRCSSGSARYGDARYIYIMKVYDRFARRFINPRLLQRMFHQENGAREKERRRARTVVPIYMLHAAWAEAKKTKVAPHFLIRGDSIYGRKTLFLRKKGKTDASAVLGERERGLEIVCRYQIISMTLRNMCIIVRTRWSGSLRIERRCQSWMSALNIHGTPYRTFLGVQRERGVKKMPRIRAEPVSKLQQQRQHQPRAVHTLNEPHNESDSVECASDARKTRAEVLRQVSNFERSFFGKHDNKRVDIYYNKSVKRSTKSSCRWI</sequence>
<dbReference type="EMBL" id="CADCXV010001011">
    <property type="protein sequence ID" value="CAB0040234.1"/>
    <property type="molecule type" value="Genomic_DNA"/>
</dbReference>
<keyword evidence="2" id="KW-1185">Reference proteome</keyword>
<dbReference type="Proteomes" id="UP000479190">
    <property type="component" value="Unassembled WGS sequence"/>
</dbReference>
<proteinExistence type="predicted"/>
<organism evidence="1 2">
    <name type="scientific">Trichogramma brassicae</name>
    <dbReference type="NCBI Taxonomy" id="86971"/>
    <lineage>
        <taxon>Eukaryota</taxon>
        <taxon>Metazoa</taxon>
        <taxon>Ecdysozoa</taxon>
        <taxon>Arthropoda</taxon>
        <taxon>Hexapoda</taxon>
        <taxon>Insecta</taxon>
        <taxon>Pterygota</taxon>
        <taxon>Neoptera</taxon>
        <taxon>Endopterygota</taxon>
        <taxon>Hymenoptera</taxon>
        <taxon>Apocrita</taxon>
        <taxon>Proctotrupomorpha</taxon>
        <taxon>Chalcidoidea</taxon>
        <taxon>Trichogrammatidae</taxon>
        <taxon>Trichogramma</taxon>
    </lineage>
</organism>
<reference evidence="1 2" key="1">
    <citation type="submission" date="2020-02" db="EMBL/GenBank/DDBJ databases">
        <authorList>
            <person name="Ferguson B K."/>
        </authorList>
    </citation>
    <scope>NUCLEOTIDE SEQUENCE [LARGE SCALE GENOMIC DNA]</scope>
</reference>
<accession>A0A6H5ISA5</accession>
<protein>
    <submittedName>
        <fullName evidence="1">Uncharacterized protein</fullName>
    </submittedName>
</protein>
<gene>
    <name evidence="1" type="ORF">TBRA_LOCUS11962</name>
</gene>
<name>A0A6H5ISA5_9HYME</name>
<dbReference type="AlphaFoldDB" id="A0A6H5ISA5"/>
<evidence type="ECO:0000313" key="2">
    <source>
        <dbReference type="Proteomes" id="UP000479190"/>
    </source>
</evidence>